<protein>
    <submittedName>
        <fullName evidence="1">GD17681</fullName>
    </submittedName>
</protein>
<organism evidence="1 2">
    <name type="scientific">Drosophila simulans</name>
    <name type="common">Fruit fly</name>
    <dbReference type="NCBI Taxonomy" id="7240"/>
    <lineage>
        <taxon>Eukaryota</taxon>
        <taxon>Metazoa</taxon>
        <taxon>Ecdysozoa</taxon>
        <taxon>Arthropoda</taxon>
        <taxon>Hexapoda</taxon>
        <taxon>Insecta</taxon>
        <taxon>Pterygota</taxon>
        <taxon>Neoptera</taxon>
        <taxon>Endopterygota</taxon>
        <taxon>Diptera</taxon>
        <taxon>Brachycera</taxon>
        <taxon>Muscomorpha</taxon>
        <taxon>Ephydroidea</taxon>
        <taxon>Drosophilidae</taxon>
        <taxon>Drosophila</taxon>
        <taxon>Sophophora</taxon>
    </lineage>
</organism>
<evidence type="ECO:0000313" key="1">
    <source>
        <dbReference type="EMBL" id="EDX15257.1"/>
    </source>
</evidence>
<dbReference type="AlphaFoldDB" id="B4NSS5"/>
<sequence length="72" mass="8461">MDVLHEQFPDMVISRGCDEDIEVSLNILTRTPEFTLQKLQTENHFLNRIAVVYFIKLHHRDASDVFRHGLLP</sequence>
<accession>B4NSS5</accession>
<gene>
    <name evidence="1" type="primary">Dsim\GD17681</name>
    <name evidence="1" type="ORF">Dsim_GD17681</name>
</gene>
<keyword evidence="2" id="KW-1185">Reference proteome</keyword>
<dbReference type="HOGENOM" id="CLU_2724931_0_0_1"/>
<proteinExistence type="predicted"/>
<dbReference type="Proteomes" id="UP000000304">
    <property type="component" value="Unassembled WGS sequence"/>
</dbReference>
<evidence type="ECO:0000313" key="2">
    <source>
        <dbReference type="Proteomes" id="UP000000304"/>
    </source>
</evidence>
<reference evidence="1 2" key="1">
    <citation type="journal article" date="2007" name="Nature">
        <title>Evolution of genes and genomes on the Drosophila phylogeny.</title>
        <authorList>
            <consortium name="Drosophila 12 Genomes Consortium"/>
            <person name="Clark A.G."/>
            <person name="Eisen M.B."/>
            <person name="Smith D.R."/>
            <person name="Bergman C.M."/>
            <person name="Oliver B."/>
            <person name="Markow T.A."/>
            <person name="Kaufman T.C."/>
            <person name="Kellis M."/>
            <person name="Gelbart W."/>
            <person name="Iyer V.N."/>
            <person name="Pollard D.A."/>
            <person name="Sackton T.B."/>
            <person name="Larracuente A.M."/>
            <person name="Singh N.D."/>
            <person name="Abad J.P."/>
            <person name="Abt D.N."/>
            <person name="Adryan B."/>
            <person name="Aguade M."/>
            <person name="Akashi H."/>
            <person name="Anderson W.W."/>
            <person name="Aquadro C.F."/>
            <person name="Ardell D.H."/>
            <person name="Arguello R."/>
            <person name="Artieri C.G."/>
            <person name="Barbash D.A."/>
            <person name="Barker D."/>
            <person name="Barsanti P."/>
            <person name="Batterham P."/>
            <person name="Batzoglou S."/>
            <person name="Begun D."/>
            <person name="Bhutkar A."/>
            <person name="Blanco E."/>
            <person name="Bosak S.A."/>
            <person name="Bradley R.K."/>
            <person name="Brand A.D."/>
            <person name="Brent M.R."/>
            <person name="Brooks A.N."/>
            <person name="Brown R.H."/>
            <person name="Butlin R.K."/>
            <person name="Caggese C."/>
            <person name="Calvi B.R."/>
            <person name="Bernardo de Carvalho A."/>
            <person name="Caspi A."/>
            <person name="Castrezana S."/>
            <person name="Celniker S.E."/>
            <person name="Chang J.L."/>
            <person name="Chapple C."/>
            <person name="Chatterji S."/>
            <person name="Chinwalla A."/>
            <person name="Civetta A."/>
            <person name="Clifton S.W."/>
            <person name="Comeron J.M."/>
            <person name="Costello J.C."/>
            <person name="Coyne J.A."/>
            <person name="Daub J."/>
            <person name="David R.G."/>
            <person name="Delcher A.L."/>
            <person name="Delehaunty K."/>
            <person name="Do C.B."/>
            <person name="Ebling H."/>
            <person name="Edwards K."/>
            <person name="Eickbush T."/>
            <person name="Evans J.D."/>
            <person name="Filipski A."/>
            <person name="Findeiss S."/>
            <person name="Freyhult E."/>
            <person name="Fulton L."/>
            <person name="Fulton R."/>
            <person name="Garcia A.C."/>
            <person name="Gardiner A."/>
            <person name="Garfield D.A."/>
            <person name="Garvin B.E."/>
            <person name="Gibson G."/>
            <person name="Gilbert D."/>
            <person name="Gnerre S."/>
            <person name="Godfrey J."/>
            <person name="Good R."/>
            <person name="Gotea V."/>
            <person name="Gravely B."/>
            <person name="Greenberg A.J."/>
            <person name="Griffiths-Jones S."/>
            <person name="Gross S."/>
            <person name="Guigo R."/>
            <person name="Gustafson E.A."/>
            <person name="Haerty W."/>
            <person name="Hahn M.W."/>
            <person name="Halligan D.L."/>
            <person name="Halpern A.L."/>
            <person name="Halter G.M."/>
            <person name="Han M.V."/>
            <person name="Heger A."/>
            <person name="Hillier L."/>
            <person name="Hinrichs A.S."/>
            <person name="Holmes I."/>
            <person name="Hoskins R.A."/>
            <person name="Hubisz M.J."/>
            <person name="Hultmark D."/>
            <person name="Huntley M.A."/>
            <person name="Jaffe D.B."/>
            <person name="Jagadeeshan S."/>
            <person name="Jeck W.R."/>
            <person name="Johnson J."/>
            <person name="Jones C.D."/>
            <person name="Jordan W.C."/>
            <person name="Karpen G.H."/>
            <person name="Kataoka E."/>
            <person name="Keightley P.D."/>
            <person name="Kheradpour P."/>
            <person name="Kirkness E.F."/>
            <person name="Koerich L.B."/>
            <person name="Kristiansen K."/>
            <person name="Kudrna D."/>
            <person name="Kulathinal R.J."/>
            <person name="Kumar S."/>
            <person name="Kwok R."/>
            <person name="Lander E."/>
            <person name="Langley C.H."/>
            <person name="Lapoint R."/>
            <person name="Lazzaro B.P."/>
            <person name="Lee S.J."/>
            <person name="Levesque L."/>
            <person name="Li R."/>
            <person name="Lin C.F."/>
            <person name="Lin M.F."/>
            <person name="Lindblad-Toh K."/>
            <person name="Llopart A."/>
            <person name="Long M."/>
            <person name="Low L."/>
            <person name="Lozovsky E."/>
            <person name="Lu J."/>
            <person name="Luo M."/>
            <person name="Machado C.A."/>
            <person name="Makalowski W."/>
            <person name="Marzo M."/>
            <person name="Matsuda M."/>
            <person name="Matzkin L."/>
            <person name="McAllister B."/>
            <person name="McBride C.S."/>
            <person name="McKernan B."/>
            <person name="McKernan K."/>
            <person name="Mendez-Lago M."/>
            <person name="Minx P."/>
            <person name="Mollenhauer M.U."/>
            <person name="Montooth K."/>
            <person name="Mount S.M."/>
            <person name="Mu X."/>
            <person name="Myers E."/>
            <person name="Negre B."/>
            <person name="Newfeld S."/>
            <person name="Nielsen R."/>
            <person name="Noor M.A."/>
            <person name="O'Grady P."/>
            <person name="Pachter L."/>
            <person name="Papaceit M."/>
            <person name="Parisi M.J."/>
            <person name="Parisi M."/>
            <person name="Parts L."/>
            <person name="Pedersen J.S."/>
            <person name="Pesole G."/>
            <person name="Phillippy A.M."/>
            <person name="Ponting C.P."/>
            <person name="Pop M."/>
            <person name="Porcelli D."/>
            <person name="Powell J.R."/>
            <person name="Prohaska S."/>
            <person name="Pruitt K."/>
            <person name="Puig M."/>
            <person name="Quesneville H."/>
            <person name="Ram K.R."/>
            <person name="Rand D."/>
            <person name="Rasmussen M.D."/>
            <person name="Reed L.K."/>
            <person name="Reenan R."/>
            <person name="Reily A."/>
            <person name="Remington K.A."/>
            <person name="Rieger T.T."/>
            <person name="Ritchie M.G."/>
            <person name="Robin C."/>
            <person name="Rogers Y.H."/>
            <person name="Rohde C."/>
            <person name="Rozas J."/>
            <person name="Rubenfield M.J."/>
            <person name="Ruiz A."/>
            <person name="Russo S."/>
            <person name="Salzberg S.L."/>
            <person name="Sanchez-Gracia A."/>
            <person name="Saranga D.J."/>
            <person name="Sato H."/>
            <person name="Schaeffer S.W."/>
            <person name="Schatz M.C."/>
            <person name="Schlenke T."/>
            <person name="Schwartz R."/>
            <person name="Segarra C."/>
            <person name="Singh R.S."/>
            <person name="Sirot L."/>
            <person name="Sirota M."/>
            <person name="Sisneros N.B."/>
            <person name="Smith C.D."/>
            <person name="Smith T.F."/>
            <person name="Spieth J."/>
            <person name="Stage D.E."/>
            <person name="Stark A."/>
            <person name="Stephan W."/>
            <person name="Strausberg R.L."/>
            <person name="Strempel S."/>
            <person name="Sturgill D."/>
            <person name="Sutton G."/>
            <person name="Sutton G.G."/>
            <person name="Tao W."/>
            <person name="Teichmann S."/>
            <person name="Tobari Y.N."/>
            <person name="Tomimura Y."/>
            <person name="Tsolas J.M."/>
            <person name="Valente V.L."/>
            <person name="Venter E."/>
            <person name="Venter J.C."/>
            <person name="Vicario S."/>
            <person name="Vieira F.G."/>
            <person name="Vilella A.J."/>
            <person name="Villasante A."/>
            <person name="Walenz B."/>
            <person name="Wang J."/>
            <person name="Wasserman M."/>
            <person name="Watts T."/>
            <person name="Wilson D."/>
            <person name="Wilson R.K."/>
            <person name="Wing R.A."/>
            <person name="Wolfner M.F."/>
            <person name="Wong A."/>
            <person name="Wong G.K."/>
            <person name="Wu C.I."/>
            <person name="Wu G."/>
            <person name="Yamamoto D."/>
            <person name="Yang H.P."/>
            <person name="Yang S.P."/>
            <person name="Yorke J.A."/>
            <person name="Yoshida K."/>
            <person name="Zdobnov E."/>
            <person name="Zhang P."/>
            <person name="Zhang Y."/>
            <person name="Zimin A.V."/>
            <person name="Baldwin J."/>
            <person name="Abdouelleil A."/>
            <person name="Abdulkadir J."/>
            <person name="Abebe A."/>
            <person name="Abera B."/>
            <person name="Abreu J."/>
            <person name="Acer S.C."/>
            <person name="Aftuck L."/>
            <person name="Alexander A."/>
            <person name="An P."/>
            <person name="Anderson E."/>
            <person name="Anderson S."/>
            <person name="Arachi H."/>
            <person name="Azer M."/>
            <person name="Bachantsang P."/>
            <person name="Barry A."/>
            <person name="Bayul T."/>
            <person name="Berlin A."/>
            <person name="Bessette D."/>
            <person name="Bloom T."/>
            <person name="Blye J."/>
            <person name="Boguslavskiy L."/>
            <person name="Bonnet C."/>
            <person name="Boukhgalter B."/>
            <person name="Bourzgui I."/>
            <person name="Brown A."/>
            <person name="Cahill P."/>
            <person name="Channer S."/>
            <person name="Cheshatsang Y."/>
            <person name="Chuda L."/>
            <person name="Citroen M."/>
            <person name="Collymore A."/>
            <person name="Cooke P."/>
            <person name="Costello M."/>
            <person name="D'Aco K."/>
            <person name="Daza R."/>
            <person name="De Haan G."/>
            <person name="DeGray S."/>
            <person name="DeMaso C."/>
            <person name="Dhargay N."/>
            <person name="Dooley K."/>
            <person name="Dooley E."/>
            <person name="Doricent M."/>
            <person name="Dorje P."/>
            <person name="Dorjee K."/>
            <person name="Dupes A."/>
            <person name="Elong R."/>
            <person name="Falk J."/>
            <person name="Farina A."/>
            <person name="Faro S."/>
            <person name="Ferguson D."/>
            <person name="Fisher S."/>
            <person name="Foley C.D."/>
            <person name="Franke A."/>
            <person name="Friedrich D."/>
            <person name="Gadbois L."/>
            <person name="Gearin G."/>
            <person name="Gearin C.R."/>
            <person name="Giannoukos G."/>
            <person name="Goode T."/>
            <person name="Graham J."/>
            <person name="Grandbois E."/>
            <person name="Grewal S."/>
            <person name="Gyaltsen K."/>
            <person name="Hafez N."/>
            <person name="Hagos B."/>
            <person name="Hall J."/>
            <person name="Henson C."/>
            <person name="Hollinger A."/>
            <person name="Honan T."/>
            <person name="Huard M.D."/>
            <person name="Hughes L."/>
            <person name="Hurhula B."/>
            <person name="Husby M.E."/>
            <person name="Kamat A."/>
            <person name="Kanga B."/>
            <person name="Kashin S."/>
            <person name="Khazanovich D."/>
            <person name="Kisner P."/>
            <person name="Lance K."/>
            <person name="Lara M."/>
            <person name="Lee W."/>
            <person name="Lennon N."/>
            <person name="Letendre F."/>
            <person name="LeVine R."/>
            <person name="Lipovsky A."/>
            <person name="Liu X."/>
            <person name="Liu J."/>
            <person name="Liu S."/>
            <person name="Lokyitsang T."/>
            <person name="Lokyitsang Y."/>
            <person name="Lubonja R."/>
            <person name="Lui A."/>
            <person name="MacDonald P."/>
            <person name="Magnisalis V."/>
            <person name="Maru K."/>
            <person name="Matthews C."/>
            <person name="McCusker W."/>
            <person name="McDonough S."/>
            <person name="Mehta T."/>
            <person name="Meldrim J."/>
            <person name="Meneus L."/>
            <person name="Mihai O."/>
            <person name="Mihalev A."/>
            <person name="Mihova T."/>
            <person name="Mittelman R."/>
            <person name="Mlenga V."/>
            <person name="Montmayeur A."/>
            <person name="Mulrain L."/>
            <person name="Navidi A."/>
            <person name="Naylor J."/>
            <person name="Negash T."/>
            <person name="Nguyen T."/>
            <person name="Nguyen N."/>
            <person name="Nicol R."/>
            <person name="Norbu C."/>
            <person name="Norbu N."/>
            <person name="Novod N."/>
            <person name="O'Neill B."/>
            <person name="Osman S."/>
            <person name="Markiewicz E."/>
            <person name="Oyono O.L."/>
            <person name="Patti C."/>
            <person name="Phunkhang P."/>
            <person name="Pierre F."/>
            <person name="Priest M."/>
            <person name="Raghuraman S."/>
            <person name="Rege F."/>
            <person name="Reyes R."/>
            <person name="Rise C."/>
            <person name="Rogov P."/>
            <person name="Ross K."/>
            <person name="Ryan E."/>
            <person name="Settipalli S."/>
            <person name="Shea T."/>
            <person name="Sherpa N."/>
            <person name="Shi L."/>
            <person name="Shih D."/>
            <person name="Sparrow T."/>
            <person name="Spaulding J."/>
            <person name="Stalker J."/>
            <person name="Stange-Thomann N."/>
            <person name="Stavropoulos S."/>
            <person name="Stone C."/>
            <person name="Strader C."/>
            <person name="Tesfaye S."/>
            <person name="Thomson T."/>
            <person name="Thoulutsang Y."/>
            <person name="Thoulutsang D."/>
            <person name="Topham K."/>
            <person name="Topping I."/>
            <person name="Tsamla T."/>
            <person name="Vassiliev H."/>
            <person name="Vo A."/>
            <person name="Wangchuk T."/>
            <person name="Wangdi T."/>
            <person name="Weiand M."/>
            <person name="Wilkinson J."/>
            <person name="Wilson A."/>
            <person name="Yadav S."/>
            <person name="Young G."/>
            <person name="Yu Q."/>
            <person name="Zembek L."/>
            <person name="Zhong D."/>
            <person name="Zimmer A."/>
            <person name="Zwirko Z."/>
            <person name="Jaffe D.B."/>
            <person name="Alvarez P."/>
            <person name="Brockman W."/>
            <person name="Butler J."/>
            <person name="Chin C."/>
            <person name="Gnerre S."/>
            <person name="Grabherr M."/>
            <person name="Kleber M."/>
            <person name="Mauceli E."/>
            <person name="MacCallum I."/>
        </authorList>
    </citation>
    <scope>NUCLEOTIDE SEQUENCE [LARGE SCALE GENOMIC DNA]</scope>
    <source>
        <strain evidence="2">white501</strain>
    </source>
</reference>
<dbReference type="EMBL" id="CH982438">
    <property type="protein sequence ID" value="EDX15257.1"/>
    <property type="molecule type" value="Genomic_DNA"/>
</dbReference>
<name>B4NSS5_DROSI</name>